<name>A0A369JFU1_HYPMA</name>
<dbReference type="InParanoid" id="A0A369JFU1"/>
<feature type="compositionally biased region" description="Polar residues" evidence="1">
    <location>
        <begin position="36"/>
        <end position="54"/>
    </location>
</feature>
<sequence>MHSIIFPKEDPHIPEGDDDIETEPEQLKSSQHKRNPSGQTVPPQRAPSSASSTHVVVPDRDESEAQMAMATRVSFPFFPSPPMVPTRDMPPAQSSLDLPEPSFVRSSYATSRSSYATQVSPVPSQPEPPSISLISAELKRTSTPYLEYMIALPSPTGSFPGISNGALHPSEQSKHSSVASASSHKQTGSTSSEPPLTASQAQNTLFDEREKKDKAPSERSVEEVMEWLKSKGRQVCRYAVSLILH</sequence>
<feature type="compositionally biased region" description="Low complexity" evidence="1">
    <location>
        <begin position="175"/>
        <end position="186"/>
    </location>
</feature>
<gene>
    <name evidence="2" type="ORF">Hypma_013723</name>
</gene>
<feature type="region of interest" description="Disordered" evidence="1">
    <location>
        <begin position="159"/>
        <end position="221"/>
    </location>
</feature>
<evidence type="ECO:0000256" key="1">
    <source>
        <dbReference type="SAM" id="MobiDB-lite"/>
    </source>
</evidence>
<dbReference type="STRING" id="39966.A0A369JFU1"/>
<feature type="region of interest" description="Disordered" evidence="1">
    <location>
        <begin position="1"/>
        <end position="134"/>
    </location>
</feature>
<organism evidence="2 3">
    <name type="scientific">Hypsizygus marmoreus</name>
    <name type="common">White beech mushroom</name>
    <name type="synonym">Agaricus marmoreus</name>
    <dbReference type="NCBI Taxonomy" id="39966"/>
    <lineage>
        <taxon>Eukaryota</taxon>
        <taxon>Fungi</taxon>
        <taxon>Dikarya</taxon>
        <taxon>Basidiomycota</taxon>
        <taxon>Agaricomycotina</taxon>
        <taxon>Agaricomycetes</taxon>
        <taxon>Agaricomycetidae</taxon>
        <taxon>Agaricales</taxon>
        <taxon>Tricholomatineae</taxon>
        <taxon>Lyophyllaceae</taxon>
        <taxon>Hypsizygus</taxon>
    </lineage>
</organism>
<evidence type="ECO:0000313" key="2">
    <source>
        <dbReference type="EMBL" id="RDB19275.1"/>
    </source>
</evidence>
<keyword evidence="3" id="KW-1185">Reference proteome</keyword>
<dbReference type="EMBL" id="LUEZ02000080">
    <property type="protein sequence ID" value="RDB19275.1"/>
    <property type="molecule type" value="Genomic_DNA"/>
</dbReference>
<feature type="compositionally biased region" description="Low complexity" evidence="1">
    <location>
        <begin position="105"/>
        <end position="122"/>
    </location>
</feature>
<evidence type="ECO:0000313" key="3">
    <source>
        <dbReference type="Proteomes" id="UP000076154"/>
    </source>
</evidence>
<feature type="compositionally biased region" description="Polar residues" evidence="1">
    <location>
        <begin position="187"/>
        <end position="205"/>
    </location>
</feature>
<protein>
    <submittedName>
        <fullName evidence="2">Uncharacterized protein</fullName>
    </submittedName>
</protein>
<reference evidence="2" key="1">
    <citation type="submission" date="2018-04" db="EMBL/GenBank/DDBJ databases">
        <title>Whole genome sequencing of Hypsizygus marmoreus.</title>
        <authorList>
            <person name="Choi I.-G."/>
            <person name="Min B."/>
            <person name="Kim J.-G."/>
            <person name="Kim S."/>
            <person name="Oh Y.-L."/>
            <person name="Kong W.-S."/>
            <person name="Park H."/>
            <person name="Jeong J."/>
            <person name="Song E.-S."/>
        </authorList>
    </citation>
    <scope>NUCLEOTIDE SEQUENCE [LARGE SCALE GENOMIC DNA]</scope>
    <source>
        <strain evidence="2">51987-8</strain>
    </source>
</reference>
<dbReference type="Proteomes" id="UP000076154">
    <property type="component" value="Unassembled WGS sequence"/>
</dbReference>
<proteinExistence type="predicted"/>
<feature type="compositionally biased region" description="Basic and acidic residues" evidence="1">
    <location>
        <begin position="206"/>
        <end position="221"/>
    </location>
</feature>
<dbReference type="AlphaFoldDB" id="A0A369JFU1"/>
<comment type="caution">
    <text evidence="2">The sequence shown here is derived from an EMBL/GenBank/DDBJ whole genome shotgun (WGS) entry which is preliminary data.</text>
</comment>
<accession>A0A369JFU1</accession>